<dbReference type="AlphaFoldDB" id="A0A410DY51"/>
<dbReference type="CDD" id="cd07377">
    <property type="entry name" value="WHTH_GntR"/>
    <property type="match status" value="1"/>
</dbReference>
<dbReference type="InterPro" id="IPR036390">
    <property type="entry name" value="WH_DNA-bd_sf"/>
</dbReference>
<dbReference type="InterPro" id="IPR008920">
    <property type="entry name" value="TF_FadR/GntR_C"/>
</dbReference>
<dbReference type="PANTHER" id="PTHR43537:SF43">
    <property type="entry name" value="GNTR-FAMILY TRANSCRIPTIONAL REGULATOR"/>
    <property type="match status" value="1"/>
</dbReference>
<dbReference type="Pfam" id="PF00392">
    <property type="entry name" value="GntR"/>
    <property type="match status" value="1"/>
</dbReference>
<organism evidence="5 6">
    <name type="scientific">Clostridium manihotivorum</name>
    <dbReference type="NCBI Taxonomy" id="2320868"/>
    <lineage>
        <taxon>Bacteria</taxon>
        <taxon>Bacillati</taxon>
        <taxon>Bacillota</taxon>
        <taxon>Clostridia</taxon>
        <taxon>Eubacteriales</taxon>
        <taxon>Clostridiaceae</taxon>
        <taxon>Clostridium</taxon>
    </lineage>
</organism>
<name>A0A410DY51_9CLOT</name>
<dbReference type="EMBL" id="CP025746">
    <property type="protein sequence ID" value="QAA34009.1"/>
    <property type="molecule type" value="Genomic_DNA"/>
</dbReference>
<dbReference type="SMART" id="SM00345">
    <property type="entry name" value="HTH_GNTR"/>
    <property type="match status" value="1"/>
</dbReference>
<evidence type="ECO:0000256" key="3">
    <source>
        <dbReference type="ARBA" id="ARBA00023163"/>
    </source>
</evidence>
<dbReference type="Gene3D" id="1.10.10.10">
    <property type="entry name" value="Winged helix-like DNA-binding domain superfamily/Winged helix DNA-binding domain"/>
    <property type="match status" value="1"/>
</dbReference>
<dbReference type="SUPFAM" id="SSF46785">
    <property type="entry name" value="Winged helix' DNA-binding domain"/>
    <property type="match status" value="1"/>
</dbReference>
<dbReference type="Proteomes" id="UP000286268">
    <property type="component" value="Chromosome"/>
</dbReference>
<dbReference type="PROSITE" id="PS50949">
    <property type="entry name" value="HTH_GNTR"/>
    <property type="match status" value="1"/>
</dbReference>
<dbReference type="InterPro" id="IPR000524">
    <property type="entry name" value="Tscrpt_reg_HTH_GntR"/>
</dbReference>
<keyword evidence="3" id="KW-0804">Transcription</keyword>
<dbReference type="RefSeq" id="WP_128214730.1">
    <property type="nucleotide sequence ID" value="NZ_CP025746.1"/>
</dbReference>
<protein>
    <submittedName>
        <fullName evidence="5">FadR family transcriptional regulator</fullName>
    </submittedName>
</protein>
<dbReference type="PANTHER" id="PTHR43537">
    <property type="entry name" value="TRANSCRIPTIONAL REGULATOR, GNTR FAMILY"/>
    <property type="match status" value="1"/>
</dbReference>
<dbReference type="KEGG" id="cmah:C1I91_21605"/>
<proteinExistence type="predicted"/>
<keyword evidence="2" id="KW-0238">DNA-binding</keyword>
<evidence type="ECO:0000313" key="6">
    <source>
        <dbReference type="Proteomes" id="UP000286268"/>
    </source>
</evidence>
<dbReference type="OrthoDB" id="9799482at2"/>
<gene>
    <name evidence="5" type="ORF">C1I91_21605</name>
</gene>
<dbReference type="SUPFAM" id="SSF48008">
    <property type="entry name" value="GntR ligand-binding domain-like"/>
    <property type="match status" value="1"/>
</dbReference>
<evidence type="ECO:0000256" key="2">
    <source>
        <dbReference type="ARBA" id="ARBA00023125"/>
    </source>
</evidence>
<evidence type="ECO:0000256" key="1">
    <source>
        <dbReference type="ARBA" id="ARBA00023015"/>
    </source>
</evidence>
<keyword evidence="6" id="KW-1185">Reference proteome</keyword>
<evidence type="ECO:0000313" key="5">
    <source>
        <dbReference type="EMBL" id="QAA34009.1"/>
    </source>
</evidence>
<dbReference type="Gene3D" id="1.20.120.530">
    <property type="entry name" value="GntR ligand-binding domain-like"/>
    <property type="match status" value="1"/>
</dbReference>
<feature type="domain" description="HTH gntR-type" evidence="4">
    <location>
        <begin position="8"/>
        <end position="76"/>
    </location>
</feature>
<dbReference type="SMART" id="SM00895">
    <property type="entry name" value="FCD"/>
    <property type="match status" value="1"/>
</dbReference>
<keyword evidence="1" id="KW-0805">Transcription regulation</keyword>
<dbReference type="PRINTS" id="PR00035">
    <property type="entry name" value="HTHGNTR"/>
</dbReference>
<dbReference type="Pfam" id="PF07729">
    <property type="entry name" value="FCD"/>
    <property type="match status" value="1"/>
</dbReference>
<evidence type="ECO:0000259" key="4">
    <source>
        <dbReference type="PROSITE" id="PS50949"/>
    </source>
</evidence>
<dbReference type="GO" id="GO:0003700">
    <property type="term" value="F:DNA-binding transcription factor activity"/>
    <property type="evidence" value="ECO:0007669"/>
    <property type="project" value="InterPro"/>
</dbReference>
<dbReference type="GO" id="GO:0003677">
    <property type="term" value="F:DNA binding"/>
    <property type="evidence" value="ECO:0007669"/>
    <property type="project" value="UniProtKB-KW"/>
</dbReference>
<accession>A0A410DY51</accession>
<reference evidence="5 6" key="1">
    <citation type="submission" date="2018-01" db="EMBL/GenBank/DDBJ databases">
        <title>Genome Sequencing and Assembly of Anaerobacter polyendosporus strain CT4.</title>
        <authorList>
            <person name="Tachaapaikoon C."/>
            <person name="Sutheeworapong S."/>
            <person name="Jenjaroenpun P."/>
            <person name="Wongsurawat T."/>
            <person name="Nookeaw I."/>
            <person name="Cheawchanlertfa P."/>
            <person name="Kosugi A."/>
            <person name="Cheevadhanarak S."/>
            <person name="Ratanakhanokchai K."/>
        </authorList>
    </citation>
    <scope>NUCLEOTIDE SEQUENCE [LARGE SCALE GENOMIC DNA]</scope>
    <source>
        <strain evidence="5 6">CT4</strain>
    </source>
</reference>
<dbReference type="InterPro" id="IPR011711">
    <property type="entry name" value="GntR_C"/>
</dbReference>
<sequence length="230" mass="26070">MFTQVKNTKVYEQIIEQFKTMIAEGTLKKGDKLPSERDLVEQLGVSRAAIREALSALQIIGLVEARQGEGNFIKENFEESLVDPFLLIFMLNGSNKEQILELRRVIEIETVALAAMKITEEEITELEQCLTSLNESEDEASKVKWDKSFHYNIAKASKNILIINMMNAVSSLMDSFISDARGSILMISDNRSILMKQHEAILQGLKDHNPNIAAEAMRQHLDLIQEYIVK</sequence>
<dbReference type="InterPro" id="IPR036388">
    <property type="entry name" value="WH-like_DNA-bd_sf"/>
</dbReference>